<dbReference type="RefSeq" id="WP_122908416.1">
    <property type="nucleotide sequence ID" value="NZ_CBCSBE010000001.1"/>
</dbReference>
<dbReference type="InterPro" id="IPR005119">
    <property type="entry name" value="LysR_subst-bd"/>
</dbReference>
<keyword evidence="4" id="KW-0804">Transcription</keyword>
<organism evidence="6 7">
    <name type="scientific">Brevibacillus invocatus</name>
    <dbReference type="NCBI Taxonomy" id="173959"/>
    <lineage>
        <taxon>Bacteria</taxon>
        <taxon>Bacillati</taxon>
        <taxon>Bacillota</taxon>
        <taxon>Bacilli</taxon>
        <taxon>Bacillales</taxon>
        <taxon>Paenibacillaceae</taxon>
        <taxon>Brevibacillus</taxon>
    </lineage>
</organism>
<evidence type="ECO:0000313" key="6">
    <source>
        <dbReference type="EMBL" id="RNB75455.1"/>
    </source>
</evidence>
<dbReference type="PRINTS" id="PR00039">
    <property type="entry name" value="HTHLYSR"/>
</dbReference>
<name>A0A3M8CKR0_9BACL</name>
<reference evidence="6 7" key="1">
    <citation type="submission" date="2018-10" db="EMBL/GenBank/DDBJ databases">
        <title>Phylogenomics of Brevibacillus.</title>
        <authorList>
            <person name="Dunlap C."/>
        </authorList>
    </citation>
    <scope>NUCLEOTIDE SEQUENCE [LARGE SCALE GENOMIC DNA]</scope>
    <source>
        <strain evidence="6 7">JCM 12215</strain>
    </source>
</reference>
<dbReference type="PANTHER" id="PTHR30126:SF40">
    <property type="entry name" value="HTH-TYPE TRANSCRIPTIONAL REGULATOR GLTR"/>
    <property type="match status" value="1"/>
</dbReference>
<evidence type="ECO:0000259" key="5">
    <source>
        <dbReference type="PROSITE" id="PS50931"/>
    </source>
</evidence>
<sequence>MDQQSLEVFLTIARHGSINRAAQVLFLAQSTLTHRLKQLEKQIGTTLFVRTSTGVELSSEGRRLLPLAANIVEQMRLFSQHHEQRQSLTIVAGKSFIATELPRLLGKYRQAHPAFTCYVRSTLYEESLAALLSGAADIAFLGSEIYHPHIHQEFLPSDQILLVTSPDHPWASHFPGFPEWGTEAMIVFGNHTAPFRQRVDRFLAQQGVFPNIIMELDSFSAVKKMVEQSLGIAMLPSRIVEEEVEQGRLVALDIADGTLTRPTLLAYLQPKKEDDPVVQFVRWMKEVY</sequence>
<gene>
    <name evidence="6" type="ORF">EDM52_07665</name>
</gene>
<dbReference type="InterPro" id="IPR036388">
    <property type="entry name" value="WH-like_DNA-bd_sf"/>
</dbReference>
<dbReference type="Pfam" id="PF00126">
    <property type="entry name" value="HTH_1"/>
    <property type="match status" value="1"/>
</dbReference>
<dbReference type="Gene3D" id="1.10.10.10">
    <property type="entry name" value="Winged helix-like DNA-binding domain superfamily/Winged helix DNA-binding domain"/>
    <property type="match status" value="1"/>
</dbReference>
<dbReference type="InterPro" id="IPR036390">
    <property type="entry name" value="WH_DNA-bd_sf"/>
</dbReference>
<dbReference type="SUPFAM" id="SSF46785">
    <property type="entry name" value="Winged helix' DNA-binding domain"/>
    <property type="match status" value="1"/>
</dbReference>
<protein>
    <submittedName>
        <fullName evidence="6">LysR family transcriptional regulator</fullName>
    </submittedName>
</protein>
<dbReference type="PANTHER" id="PTHR30126">
    <property type="entry name" value="HTH-TYPE TRANSCRIPTIONAL REGULATOR"/>
    <property type="match status" value="1"/>
</dbReference>
<dbReference type="EMBL" id="RHHR01000010">
    <property type="protein sequence ID" value="RNB75455.1"/>
    <property type="molecule type" value="Genomic_DNA"/>
</dbReference>
<dbReference type="Pfam" id="PF03466">
    <property type="entry name" value="LysR_substrate"/>
    <property type="match status" value="1"/>
</dbReference>
<evidence type="ECO:0000256" key="4">
    <source>
        <dbReference type="ARBA" id="ARBA00023163"/>
    </source>
</evidence>
<evidence type="ECO:0000256" key="1">
    <source>
        <dbReference type="ARBA" id="ARBA00009437"/>
    </source>
</evidence>
<dbReference type="SUPFAM" id="SSF53850">
    <property type="entry name" value="Periplasmic binding protein-like II"/>
    <property type="match status" value="1"/>
</dbReference>
<keyword evidence="3" id="KW-0238">DNA-binding</keyword>
<evidence type="ECO:0000313" key="7">
    <source>
        <dbReference type="Proteomes" id="UP000282028"/>
    </source>
</evidence>
<dbReference type="Proteomes" id="UP000282028">
    <property type="component" value="Unassembled WGS sequence"/>
</dbReference>
<dbReference type="GO" id="GO:0003700">
    <property type="term" value="F:DNA-binding transcription factor activity"/>
    <property type="evidence" value="ECO:0007669"/>
    <property type="project" value="InterPro"/>
</dbReference>
<accession>A0A3M8CKR0</accession>
<dbReference type="InterPro" id="IPR000847">
    <property type="entry name" value="LysR_HTH_N"/>
</dbReference>
<comment type="similarity">
    <text evidence="1">Belongs to the LysR transcriptional regulatory family.</text>
</comment>
<dbReference type="OrthoDB" id="9803735at2"/>
<dbReference type="Gene3D" id="3.40.190.290">
    <property type="match status" value="1"/>
</dbReference>
<evidence type="ECO:0000256" key="3">
    <source>
        <dbReference type="ARBA" id="ARBA00023125"/>
    </source>
</evidence>
<dbReference type="GO" id="GO:0000976">
    <property type="term" value="F:transcription cis-regulatory region binding"/>
    <property type="evidence" value="ECO:0007669"/>
    <property type="project" value="TreeGrafter"/>
</dbReference>
<evidence type="ECO:0000256" key="2">
    <source>
        <dbReference type="ARBA" id="ARBA00023015"/>
    </source>
</evidence>
<dbReference type="PROSITE" id="PS50931">
    <property type="entry name" value="HTH_LYSR"/>
    <property type="match status" value="1"/>
</dbReference>
<proteinExistence type="inferred from homology"/>
<keyword evidence="2" id="KW-0805">Transcription regulation</keyword>
<keyword evidence="7" id="KW-1185">Reference proteome</keyword>
<comment type="caution">
    <text evidence="6">The sequence shown here is derived from an EMBL/GenBank/DDBJ whole genome shotgun (WGS) entry which is preliminary data.</text>
</comment>
<dbReference type="AlphaFoldDB" id="A0A3M8CKR0"/>
<feature type="domain" description="HTH lysR-type" evidence="5">
    <location>
        <begin position="1"/>
        <end position="58"/>
    </location>
</feature>